<evidence type="ECO:0000256" key="1">
    <source>
        <dbReference type="ARBA" id="ARBA00004656"/>
    </source>
</evidence>
<dbReference type="GO" id="GO:0005765">
    <property type="term" value="C:lysosomal membrane"/>
    <property type="evidence" value="ECO:0007669"/>
    <property type="project" value="UniProtKB-SubCell"/>
</dbReference>
<feature type="coiled-coil region" evidence="6">
    <location>
        <begin position="60"/>
        <end position="87"/>
    </location>
</feature>
<dbReference type="Proteomes" id="UP001620626">
    <property type="component" value="Unassembled WGS sequence"/>
</dbReference>
<comment type="subcellular location">
    <subcellularLocation>
        <location evidence="1">Lysosome membrane</location>
    </subcellularLocation>
</comment>
<evidence type="ECO:0000256" key="6">
    <source>
        <dbReference type="SAM" id="Coils"/>
    </source>
</evidence>
<sequence length="115" mass="12848">MSTQKSTKKVTLEGRTRLPQRVQELVIDIGNAMTSIQQTSGSTDLLITSIRNFTSVDGIMANSEQNLVKIQNQMDRIETQTNGAEQNLKNVSSVNNFFDALEQSAYCTNFDDQKN</sequence>
<keyword evidence="5" id="KW-0458">Lysosome</keyword>
<comment type="caution">
    <text evidence="7">The sequence shown here is derived from an EMBL/GenBank/DDBJ whole genome shotgun (WGS) entry which is preliminary data.</text>
</comment>
<protein>
    <recommendedName>
        <fullName evidence="3">BLOC-1-related complex subunit 7</fullName>
    </recommendedName>
</protein>
<evidence type="ECO:0000256" key="4">
    <source>
        <dbReference type="ARBA" id="ARBA00023136"/>
    </source>
</evidence>
<dbReference type="InterPro" id="IPR032143">
    <property type="entry name" value="BORCS7"/>
</dbReference>
<dbReference type="AlphaFoldDB" id="A0ABD2M144"/>
<evidence type="ECO:0000313" key="7">
    <source>
        <dbReference type="EMBL" id="KAL3121233.1"/>
    </source>
</evidence>
<name>A0ABD2M144_9BILA</name>
<proteinExistence type="inferred from homology"/>
<dbReference type="EMBL" id="JBICBT010000192">
    <property type="protein sequence ID" value="KAL3121233.1"/>
    <property type="molecule type" value="Genomic_DNA"/>
</dbReference>
<evidence type="ECO:0000256" key="2">
    <source>
        <dbReference type="ARBA" id="ARBA00005433"/>
    </source>
</evidence>
<keyword evidence="8" id="KW-1185">Reference proteome</keyword>
<reference evidence="7 8" key="1">
    <citation type="submission" date="2024-10" db="EMBL/GenBank/DDBJ databases">
        <authorList>
            <person name="Kim D."/>
        </authorList>
    </citation>
    <scope>NUCLEOTIDE SEQUENCE [LARGE SCALE GENOMIC DNA]</scope>
    <source>
        <strain evidence="7">BH-2024</strain>
    </source>
</reference>
<gene>
    <name evidence="7" type="ORF">niasHT_000386</name>
</gene>
<evidence type="ECO:0000256" key="3">
    <source>
        <dbReference type="ARBA" id="ARBA00022295"/>
    </source>
</evidence>
<keyword evidence="6" id="KW-0175">Coiled coil</keyword>
<evidence type="ECO:0000313" key="8">
    <source>
        <dbReference type="Proteomes" id="UP001620626"/>
    </source>
</evidence>
<accession>A0ABD2M144</accession>
<keyword evidence="4" id="KW-0472">Membrane</keyword>
<comment type="similarity">
    <text evidence="2">Belongs to the BORCS7 family.</text>
</comment>
<dbReference type="Pfam" id="PF16088">
    <property type="entry name" value="BORCS7"/>
    <property type="match status" value="1"/>
</dbReference>
<organism evidence="7 8">
    <name type="scientific">Heterodera trifolii</name>
    <dbReference type="NCBI Taxonomy" id="157864"/>
    <lineage>
        <taxon>Eukaryota</taxon>
        <taxon>Metazoa</taxon>
        <taxon>Ecdysozoa</taxon>
        <taxon>Nematoda</taxon>
        <taxon>Chromadorea</taxon>
        <taxon>Rhabditida</taxon>
        <taxon>Tylenchina</taxon>
        <taxon>Tylenchomorpha</taxon>
        <taxon>Tylenchoidea</taxon>
        <taxon>Heteroderidae</taxon>
        <taxon>Heteroderinae</taxon>
        <taxon>Heterodera</taxon>
    </lineage>
</organism>
<evidence type="ECO:0000256" key="5">
    <source>
        <dbReference type="ARBA" id="ARBA00023228"/>
    </source>
</evidence>